<feature type="domain" description="Acyl-CoA dehydrogenase/oxidase N-terminal" evidence="13">
    <location>
        <begin position="81"/>
        <end position="158"/>
    </location>
</feature>
<dbReference type="Gene3D" id="2.40.110.10">
    <property type="entry name" value="Butyryl-CoA Dehydrogenase, subunit A, domain 2"/>
    <property type="match status" value="1"/>
</dbReference>
<dbReference type="RefSeq" id="WP_149353475.1">
    <property type="nucleotide sequence ID" value="NZ_VTRV01000145.1"/>
</dbReference>
<name>A0A5D8YXR5_9GAMM</name>
<evidence type="ECO:0000256" key="8">
    <source>
        <dbReference type="ARBA" id="ARBA00066694"/>
    </source>
</evidence>
<gene>
    <name evidence="15" type="ORF">FW784_11455</name>
</gene>
<dbReference type="Pfam" id="PF12806">
    <property type="entry name" value="Acyl-CoA_dh_C"/>
    <property type="match status" value="1"/>
</dbReference>
<dbReference type="InterPro" id="IPR037069">
    <property type="entry name" value="AcylCoA_DH/ox_N_sf"/>
</dbReference>
<dbReference type="SUPFAM" id="SSF47203">
    <property type="entry name" value="Acyl-CoA dehydrogenase C-terminal domain-like"/>
    <property type="match status" value="1"/>
</dbReference>
<dbReference type="InterPro" id="IPR052166">
    <property type="entry name" value="Diverse_Acyl-CoA_DH"/>
</dbReference>
<evidence type="ECO:0000256" key="1">
    <source>
        <dbReference type="ARBA" id="ARBA00001974"/>
    </source>
</evidence>
<dbReference type="PANTHER" id="PTHR42803">
    <property type="entry name" value="ACYL-COA DEHYDROGENASE"/>
    <property type="match status" value="1"/>
</dbReference>
<evidence type="ECO:0000259" key="12">
    <source>
        <dbReference type="Pfam" id="PF02770"/>
    </source>
</evidence>
<feature type="domain" description="Acyl-CoA dehydrogenase/oxidase C-terminal" evidence="11">
    <location>
        <begin position="284"/>
        <end position="451"/>
    </location>
</feature>
<comment type="function">
    <text evidence="7">Involved in the assimilation of dimethylsulphoniopropionate (DMSP), an important compound in the fixation of carbon in marine phytoplankton, by mediating the conversion of 3-(methylthio)propanoyl-CoA (MMPA-CoA) to 3-(methylthio)acryloyl-CoA (MTA-CoA).</text>
</comment>
<comment type="similarity">
    <text evidence="2 10">Belongs to the acyl-CoA dehydrogenase family.</text>
</comment>
<dbReference type="Gene3D" id="1.10.540.10">
    <property type="entry name" value="Acyl-CoA dehydrogenase/oxidase, N-terminal domain"/>
    <property type="match status" value="1"/>
</dbReference>
<evidence type="ECO:0000256" key="2">
    <source>
        <dbReference type="ARBA" id="ARBA00009347"/>
    </source>
</evidence>
<dbReference type="PANTHER" id="PTHR42803:SF1">
    <property type="entry name" value="BROAD-SPECIFICITY LINEAR ACYL-COA DEHYDROGENASE FADE5"/>
    <property type="match status" value="1"/>
</dbReference>
<feature type="domain" description="Acetyl-CoA dehydrogenase-like C-terminal" evidence="14">
    <location>
        <begin position="469"/>
        <end position="590"/>
    </location>
</feature>
<evidence type="ECO:0000259" key="14">
    <source>
        <dbReference type="Pfam" id="PF12806"/>
    </source>
</evidence>
<comment type="cofactor">
    <cofactor evidence="1 10">
        <name>FAD</name>
        <dbReference type="ChEBI" id="CHEBI:57692"/>
    </cofactor>
</comment>
<dbReference type="GO" id="GO:0050660">
    <property type="term" value="F:flavin adenine dinucleotide binding"/>
    <property type="evidence" value="ECO:0007669"/>
    <property type="project" value="InterPro"/>
</dbReference>
<dbReference type="OrthoDB" id="9764895at2"/>
<dbReference type="Gene3D" id="1.20.140.10">
    <property type="entry name" value="Butyryl-CoA Dehydrogenase, subunit A, domain 3"/>
    <property type="match status" value="1"/>
</dbReference>
<dbReference type="FunFam" id="2.40.110.10:FF:000031">
    <property type="entry name" value="Acyl-CoA dehydrogenase, putative"/>
    <property type="match status" value="1"/>
</dbReference>
<dbReference type="SUPFAM" id="SSF56645">
    <property type="entry name" value="Acyl-CoA dehydrogenase NM domain-like"/>
    <property type="match status" value="1"/>
</dbReference>
<keyword evidence="3 10" id="KW-0285">Flavoprotein</keyword>
<evidence type="ECO:0000313" key="15">
    <source>
        <dbReference type="EMBL" id="TZF87197.1"/>
    </source>
</evidence>
<reference evidence="15 16" key="1">
    <citation type="submission" date="2019-08" db="EMBL/GenBank/DDBJ databases">
        <title>Draft genome sequence of Lysobacter sp. UKS-15.</title>
        <authorList>
            <person name="Im W.-T."/>
        </authorList>
    </citation>
    <scope>NUCLEOTIDE SEQUENCE [LARGE SCALE GENOMIC DNA]</scope>
    <source>
        <strain evidence="15 16">UKS-15</strain>
    </source>
</reference>
<dbReference type="InterPro" id="IPR036250">
    <property type="entry name" value="AcylCo_DH-like_C"/>
</dbReference>
<evidence type="ECO:0000256" key="7">
    <source>
        <dbReference type="ARBA" id="ARBA00058683"/>
    </source>
</evidence>
<dbReference type="Pfam" id="PF00441">
    <property type="entry name" value="Acyl-CoA_dh_1"/>
    <property type="match status" value="1"/>
</dbReference>
<organism evidence="15 16">
    <name type="scientific">Cognatilysobacter lacus</name>
    <dbReference type="NCBI Taxonomy" id="1643323"/>
    <lineage>
        <taxon>Bacteria</taxon>
        <taxon>Pseudomonadati</taxon>
        <taxon>Pseudomonadota</taxon>
        <taxon>Gammaproteobacteria</taxon>
        <taxon>Lysobacterales</taxon>
        <taxon>Lysobacteraceae</taxon>
        <taxon>Cognatilysobacter</taxon>
    </lineage>
</organism>
<feature type="domain" description="Acyl-CoA oxidase/dehydrogenase middle" evidence="12">
    <location>
        <begin position="164"/>
        <end position="272"/>
    </location>
</feature>
<evidence type="ECO:0000259" key="11">
    <source>
        <dbReference type="Pfam" id="PF00441"/>
    </source>
</evidence>
<dbReference type="InterPro" id="IPR025878">
    <property type="entry name" value="Acyl-CoA_dh-like_C_dom"/>
</dbReference>
<dbReference type="GO" id="GO:0016627">
    <property type="term" value="F:oxidoreductase activity, acting on the CH-CH group of donors"/>
    <property type="evidence" value="ECO:0007669"/>
    <property type="project" value="InterPro"/>
</dbReference>
<evidence type="ECO:0000256" key="5">
    <source>
        <dbReference type="ARBA" id="ARBA00023002"/>
    </source>
</evidence>
<keyword evidence="16" id="KW-1185">Reference proteome</keyword>
<keyword evidence="4 10" id="KW-0274">FAD</keyword>
<sequence length="598" mass="64691">MSRYDAPLTDMRFVLFDLLQAEREFARLGFADATRDVLDAVLDEGARFATEVLAPLNAVGDEVGCSLDVATGDVRTPPGFKQAYAQYVDGGWTGLVTPTEHGGQGLPHLVGFPIKEMIDAANLAWGNFPLLSNGATEALMAFGTDWQREVFLKPLVEGRWTGTMCLTEPHCGTDLGLLRTRAEPRGDDTYAISGTKIFITAGEHDMTDNIVHLVLAKLPDAPAGSRGISLFVVPKFRVAQDGSIGERNTVRCGSLEHKMGIHGSATCVMNFDGAEGYLVGEPHKGLMAMFVMMNTARLAVGLQGLGVSDRAYQNAVEYAKDRLQMRSATGTKFPDKPADPIIVHADVRRMLLTGKALVEGGRALAYDAAMQFDIASRGESGTERAQADALVGFLTPIVKACLTEWSVEITYDALQCFGGHGYIREHGMEQLARDARITTLYEGTTGIQALDLLGRKVMQLKGAGLEAMLGRIRSFCEANANDREIGGYCASLTHLAGQWQQLSIEIAQRTGSDADELGAAAYDYLMFSGYTCLAYWWARSLAALRDATPTTAFAEGKRATARFYFERILPRTLAHAAAIRSGAPSLMALDAEAFDAGR</sequence>
<comment type="caution">
    <text evidence="15">The sequence shown here is derived from an EMBL/GenBank/DDBJ whole genome shotgun (WGS) entry which is preliminary data.</text>
</comment>
<dbReference type="EMBL" id="VTRV01000145">
    <property type="protein sequence ID" value="TZF87197.1"/>
    <property type="molecule type" value="Genomic_DNA"/>
</dbReference>
<dbReference type="InterPro" id="IPR009075">
    <property type="entry name" value="AcylCo_DH/oxidase_C"/>
</dbReference>
<evidence type="ECO:0000256" key="3">
    <source>
        <dbReference type="ARBA" id="ARBA00022630"/>
    </source>
</evidence>
<evidence type="ECO:0000256" key="9">
    <source>
        <dbReference type="ARBA" id="ARBA00069043"/>
    </source>
</evidence>
<dbReference type="Pfam" id="PF02771">
    <property type="entry name" value="Acyl-CoA_dh_N"/>
    <property type="match status" value="1"/>
</dbReference>
<evidence type="ECO:0000313" key="16">
    <source>
        <dbReference type="Proteomes" id="UP000323164"/>
    </source>
</evidence>
<dbReference type="InterPro" id="IPR046373">
    <property type="entry name" value="Acyl-CoA_Oxase/DH_mid-dom_sf"/>
</dbReference>
<dbReference type="Proteomes" id="UP000323164">
    <property type="component" value="Unassembled WGS sequence"/>
</dbReference>
<dbReference type="InterPro" id="IPR006091">
    <property type="entry name" value="Acyl-CoA_Oxase/DH_mid-dom"/>
</dbReference>
<evidence type="ECO:0000259" key="13">
    <source>
        <dbReference type="Pfam" id="PF02771"/>
    </source>
</evidence>
<dbReference type="AlphaFoldDB" id="A0A5D8YXR5"/>
<accession>A0A5D8YXR5</accession>
<evidence type="ECO:0000256" key="6">
    <source>
        <dbReference type="ARBA" id="ARBA00051388"/>
    </source>
</evidence>
<evidence type="ECO:0000256" key="4">
    <source>
        <dbReference type="ARBA" id="ARBA00022827"/>
    </source>
</evidence>
<proteinExistence type="inferred from homology"/>
<keyword evidence="5 10" id="KW-0560">Oxidoreductase</keyword>
<protein>
    <recommendedName>
        <fullName evidence="9">3-methylmercaptopropionyl-CoA dehydrogenase</fullName>
        <ecNumber evidence="8">1.3.99.41</ecNumber>
    </recommendedName>
</protein>
<comment type="catalytic activity">
    <reaction evidence="6">
        <text>3-(methylsulfanyl)propanoyl-CoA + oxidized [electron-transfer flavoprotein] + H(+) = 3-(methylsulfanyl)acryloyl-CoA + reduced [electron-transfer flavoprotein]</text>
        <dbReference type="Rhea" id="RHEA:52612"/>
        <dbReference type="Rhea" id="RHEA-COMP:10685"/>
        <dbReference type="Rhea" id="RHEA-COMP:10686"/>
        <dbReference type="ChEBI" id="CHEBI:15378"/>
        <dbReference type="ChEBI" id="CHEBI:57692"/>
        <dbReference type="ChEBI" id="CHEBI:58307"/>
        <dbReference type="ChEBI" id="CHEBI:82815"/>
        <dbReference type="ChEBI" id="CHEBI:84994"/>
        <dbReference type="EC" id="1.3.99.41"/>
    </reaction>
    <physiologicalReaction direction="left-to-right" evidence="6">
        <dbReference type="Rhea" id="RHEA:52613"/>
    </physiologicalReaction>
</comment>
<dbReference type="Pfam" id="PF02770">
    <property type="entry name" value="Acyl-CoA_dh_M"/>
    <property type="match status" value="1"/>
</dbReference>
<evidence type="ECO:0000256" key="10">
    <source>
        <dbReference type="RuleBase" id="RU362125"/>
    </source>
</evidence>
<dbReference type="EC" id="1.3.99.41" evidence="8"/>
<dbReference type="InterPro" id="IPR009100">
    <property type="entry name" value="AcylCoA_DH/oxidase_NM_dom_sf"/>
</dbReference>
<dbReference type="InterPro" id="IPR013786">
    <property type="entry name" value="AcylCoA_DH/ox_N"/>
</dbReference>